<accession>A0A413S0U4</accession>
<protein>
    <submittedName>
        <fullName evidence="2">Uncharacterized protein</fullName>
    </submittedName>
</protein>
<evidence type="ECO:0000256" key="1">
    <source>
        <dbReference type="SAM" id="SignalP"/>
    </source>
</evidence>
<evidence type="ECO:0000313" key="3">
    <source>
        <dbReference type="Proteomes" id="UP000284598"/>
    </source>
</evidence>
<keyword evidence="1" id="KW-0732">Signal</keyword>
<feature type="chain" id="PRO_5039253525" evidence="1">
    <location>
        <begin position="23"/>
        <end position="403"/>
    </location>
</feature>
<dbReference type="EMBL" id="QSFO01000006">
    <property type="protein sequence ID" value="RHA54816.1"/>
    <property type="molecule type" value="Genomic_DNA"/>
</dbReference>
<dbReference type="Proteomes" id="UP000284598">
    <property type="component" value="Unassembled WGS sequence"/>
</dbReference>
<feature type="signal peptide" evidence="1">
    <location>
        <begin position="1"/>
        <end position="22"/>
    </location>
</feature>
<reference evidence="2 3" key="1">
    <citation type="submission" date="2018-08" db="EMBL/GenBank/DDBJ databases">
        <title>A genome reference for cultivated species of the human gut microbiota.</title>
        <authorList>
            <person name="Zou Y."/>
            <person name="Xue W."/>
            <person name="Luo G."/>
        </authorList>
    </citation>
    <scope>NUCLEOTIDE SEQUENCE [LARGE SCALE GENOMIC DNA]</scope>
    <source>
        <strain evidence="2 3">AM43-2</strain>
    </source>
</reference>
<proteinExistence type="predicted"/>
<evidence type="ECO:0000313" key="2">
    <source>
        <dbReference type="EMBL" id="RHA54816.1"/>
    </source>
</evidence>
<dbReference type="RefSeq" id="WP_118025207.1">
    <property type="nucleotide sequence ID" value="NZ_JBGKQM010000001.1"/>
</dbReference>
<sequence length="403" mass="44464">MRKNIKIIMAIMVAATLFTVNNATVKANIDENNATSNDAAVKKVIDSIKSNDSSEINLYDGNDFESISEKLEKWSAESLLPAIDILSLAKPENHGNATAVVEYKITGLPSNVAIQNFVIGSKYIYVTQHDYNNRNDTLLSRCTITGIRDSEDNSIIAECKNGDYMTLEDFGHGESLAMATYNNSTYFYVGAAVNETQKPEERWSKQISRIKYASKTTLNNKNTSKIRYLNYANTNLTSVGTVNRVACAASSSQFIIRTQVTSGKVQYSIYELSAINKAFDEADGRTDKTVSFKGNTTLKKACTKSFVQSSNANNLVYPNGSFQGMDLTNGGNIYLAGGGYNDAFNRVAKMSSSGKYIFRWNITGIGQKNNEIEGIKSKNTKIFFAMKSESTKNDKRIFSATVK</sequence>
<dbReference type="AlphaFoldDB" id="A0A413S0U4"/>
<gene>
    <name evidence="2" type="ORF">DW929_06250</name>
</gene>
<name>A0A413S0U4_9FIRM</name>
<organism evidence="2 3">
    <name type="scientific">Eubacterium ventriosum</name>
    <dbReference type="NCBI Taxonomy" id="39496"/>
    <lineage>
        <taxon>Bacteria</taxon>
        <taxon>Bacillati</taxon>
        <taxon>Bacillota</taxon>
        <taxon>Clostridia</taxon>
        <taxon>Eubacteriales</taxon>
        <taxon>Eubacteriaceae</taxon>
        <taxon>Eubacterium</taxon>
    </lineage>
</organism>
<comment type="caution">
    <text evidence="2">The sequence shown here is derived from an EMBL/GenBank/DDBJ whole genome shotgun (WGS) entry which is preliminary data.</text>
</comment>